<feature type="domain" description="Peptidase M12B" evidence="4">
    <location>
        <begin position="339"/>
        <end position="520"/>
    </location>
</feature>
<keyword evidence="6" id="KW-1185">Reference proteome</keyword>
<name>A0ABD3PKU2_9STRA</name>
<comment type="caution">
    <text evidence="1">Lacks conserved residue(s) required for the propagation of feature annotation.</text>
</comment>
<feature type="region of interest" description="Disordered" evidence="2">
    <location>
        <begin position="583"/>
        <end position="631"/>
    </location>
</feature>
<evidence type="ECO:0000256" key="3">
    <source>
        <dbReference type="SAM" id="SignalP"/>
    </source>
</evidence>
<sequence>MKSLHLLLAMTIAASVHGQVGGSTERDLGTGSGEASSLRVAHADQRGDGVGVGAVFDRMSSDHDEVQPRIHVSQAENLLHILRNTEADRSSPLSPPLHFEIEVDLSNESDAQDEDLSHFRRLQTTPDAGAKESSTLLLQLSTATPAISPSTTYNFKSVSFPQNTPSDKTDIASKLSILVNDPAKTRGIAVLSVNTENGSVRGLQRGRSGSVRTLDMFTLRNGEVVEDAAAHMDARKRIFMSSVVGKGKNQNFTCGVEHKEEWDDRMLFEGVLDEGWKGVRGRLDEEKAHHHHHHHHDEHEHHHHDHNQRLLNVFSKTAAFKPSTDETVYSDEDGPGVRFQVNIVIDIDAEFIAKQGGPEEAIEYVNFLVTVANVILENEVGARLNVIRIQEINYFGSADTLRDGLRIMREQYNGKFPDGVQLRHALLGTYMGGGIAFIDAVCDDRYGVGLSSGLEGRIGSLDEDALYDLFIMVHEIGHSLGSDHTFESTAYKPVIDSCGLDACPNQLPLANSATIMSYCDFCDGGLSNVALSYGGVWTGDHPRLDLDNWKESPEVVDSKVSLKPERVSHQIWKTLYSKGQCILRPTDKPTSSPVSSSPTKQPITSFPTTSSPTPRPTTASPTSSSPSMRPTDSPTFNYGPFYLSPQKTCGDNCYLSRGIMFDVGLGSNATRGILIESISFEYTEPRFTNATVDLYRTFVGSYEDKVGFSAQWTQLESIRVKATHGTNVDVADRTMEISLDPPVAMSANDTVGFYLAASGSILRVGTGSNANFDSHSAFIGPGSTVMSSNFGIGVKGYFFNVDVKYAFMRPSQSPTEAPSKRPITFTPTVKVTAPPTKAPSITMKPTTKRPTYRNPSSGPTTRRPSDGDTGDSLFASPTVVTSTIATPTSKPLVGAPGETLMRSEPSFWLTPTSFCESNCLASSGFMFNVKLDDGASKILINSIQFDHLRGRSSFVVDVYTTNNGTLVGKQGVPNQWTRVSTVALPKEASTTTATIEPPISLSSGITRGFYLVAKEGILLVGFGSFNASDVNGASIEDGTVVFGQFGKSYSGYYLNARVGYNLGP</sequence>
<dbReference type="GO" id="GO:0046872">
    <property type="term" value="F:metal ion binding"/>
    <property type="evidence" value="ECO:0007669"/>
    <property type="project" value="UniProtKB-KW"/>
</dbReference>
<dbReference type="Proteomes" id="UP001516023">
    <property type="component" value="Unassembled WGS sequence"/>
</dbReference>
<organism evidence="5 6">
    <name type="scientific">Cyclotella cryptica</name>
    <dbReference type="NCBI Taxonomy" id="29204"/>
    <lineage>
        <taxon>Eukaryota</taxon>
        <taxon>Sar</taxon>
        <taxon>Stramenopiles</taxon>
        <taxon>Ochrophyta</taxon>
        <taxon>Bacillariophyta</taxon>
        <taxon>Coscinodiscophyceae</taxon>
        <taxon>Thalassiosirophycidae</taxon>
        <taxon>Stephanodiscales</taxon>
        <taxon>Stephanodiscaceae</taxon>
        <taxon>Cyclotella</taxon>
    </lineage>
</organism>
<dbReference type="PANTHER" id="PTHR33683:SF46">
    <property type="entry name" value="SUSHI DOMAIN-CONTAINING PROTEIN"/>
    <property type="match status" value="1"/>
</dbReference>
<feature type="active site" evidence="1">
    <location>
        <position position="475"/>
    </location>
</feature>
<dbReference type="PROSITE" id="PS50215">
    <property type="entry name" value="ADAM_MEPRO"/>
    <property type="match status" value="1"/>
</dbReference>
<proteinExistence type="predicted"/>
<feature type="signal peptide" evidence="3">
    <location>
        <begin position="1"/>
        <end position="18"/>
    </location>
</feature>
<reference evidence="5 6" key="1">
    <citation type="journal article" date="2020" name="G3 (Bethesda)">
        <title>Improved Reference Genome for Cyclotella cryptica CCMP332, a Model for Cell Wall Morphogenesis, Salinity Adaptation, and Lipid Production in Diatoms (Bacillariophyta).</title>
        <authorList>
            <person name="Roberts W.R."/>
            <person name="Downey K.M."/>
            <person name="Ruck E.C."/>
            <person name="Traller J.C."/>
            <person name="Alverson A.J."/>
        </authorList>
    </citation>
    <scope>NUCLEOTIDE SEQUENCE [LARGE SCALE GENOMIC DNA]</scope>
    <source>
        <strain evidence="5 6">CCMP332</strain>
    </source>
</reference>
<feature type="binding site" evidence="1">
    <location>
        <position position="474"/>
    </location>
    <ligand>
        <name>Zn(2+)</name>
        <dbReference type="ChEBI" id="CHEBI:29105"/>
        <note>catalytic</note>
    </ligand>
</feature>
<comment type="caution">
    <text evidence="5">The sequence shown here is derived from an EMBL/GenBank/DDBJ whole genome shotgun (WGS) entry which is preliminary data.</text>
</comment>
<evidence type="ECO:0000313" key="5">
    <source>
        <dbReference type="EMBL" id="KAL3788815.1"/>
    </source>
</evidence>
<feature type="compositionally biased region" description="Polar residues" evidence="2">
    <location>
        <begin position="852"/>
        <end position="862"/>
    </location>
</feature>
<evidence type="ECO:0000256" key="1">
    <source>
        <dbReference type="PROSITE-ProRule" id="PRU00276"/>
    </source>
</evidence>
<accession>A0ABD3PKU2</accession>
<dbReference type="SUPFAM" id="SSF55486">
    <property type="entry name" value="Metalloproteases ('zincins'), catalytic domain"/>
    <property type="match status" value="1"/>
</dbReference>
<keyword evidence="1" id="KW-0479">Metal-binding</keyword>
<dbReference type="EMBL" id="JABMIG020000151">
    <property type="protein sequence ID" value="KAL3788815.1"/>
    <property type="molecule type" value="Genomic_DNA"/>
</dbReference>
<dbReference type="Pfam" id="PF13582">
    <property type="entry name" value="Reprolysin_3"/>
    <property type="match status" value="1"/>
</dbReference>
<feature type="region of interest" description="Disordered" evidence="2">
    <location>
        <begin position="286"/>
        <end position="307"/>
    </location>
</feature>
<keyword evidence="1" id="KW-0862">Zinc</keyword>
<dbReference type="InterPro" id="IPR024079">
    <property type="entry name" value="MetalloPept_cat_dom_sf"/>
</dbReference>
<dbReference type="InterPro" id="IPR001590">
    <property type="entry name" value="Peptidase_M12B"/>
</dbReference>
<dbReference type="Gene3D" id="3.40.390.10">
    <property type="entry name" value="Collagenase (Catalytic Domain)"/>
    <property type="match status" value="1"/>
</dbReference>
<feature type="compositionally biased region" description="Low complexity" evidence="2">
    <location>
        <begin position="826"/>
        <end position="839"/>
    </location>
</feature>
<evidence type="ECO:0000256" key="2">
    <source>
        <dbReference type="SAM" id="MobiDB-lite"/>
    </source>
</evidence>
<keyword evidence="3" id="KW-0732">Signal</keyword>
<feature type="binding site" evidence="1">
    <location>
        <position position="484"/>
    </location>
    <ligand>
        <name>Zn(2+)</name>
        <dbReference type="ChEBI" id="CHEBI:29105"/>
        <note>catalytic</note>
    </ligand>
</feature>
<evidence type="ECO:0000259" key="4">
    <source>
        <dbReference type="PROSITE" id="PS50215"/>
    </source>
</evidence>
<protein>
    <recommendedName>
        <fullName evidence="4">Peptidase M12B domain-containing protein</fullName>
    </recommendedName>
</protein>
<feature type="chain" id="PRO_5044817848" description="Peptidase M12B domain-containing protein" evidence="3">
    <location>
        <begin position="19"/>
        <end position="1064"/>
    </location>
</feature>
<feature type="compositionally biased region" description="Basic residues" evidence="2">
    <location>
        <begin position="289"/>
        <end position="306"/>
    </location>
</feature>
<feature type="region of interest" description="Disordered" evidence="2">
    <location>
        <begin position="19"/>
        <end position="44"/>
    </location>
</feature>
<feature type="compositionally biased region" description="Low complexity" evidence="2">
    <location>
        <begin position="588"/>
        <end position="631"/>
    </location>
</feature>
<feature type="region of interest" description="Disordered" evidence="2">
    <location>
        <begin position="811"/>
        <end position="873"/>
    </location>
</feature>
<feature type="binding site" evidence="1">
    <location>
        <position position="478"/>
    </location>
    <ligand>
        <name>Zn(2+)</name>
        <dbReference type="ChEBI" id="CHEBI:29105"/>
        <note>catalytic</note>
    </ligand>
</feature>
<evidence type="ECO:0000313" key="6">
    <source>
        <dbReference type="Proteomes" id="UP001516023"/>
    </source>
</evidence>
<dbReference type="AlphaFoldDB" id="A0ABD3PKU2"/>
<gene>
    <name evidence="5" type="ORF">HJC23_006268</name>
</gene>
<dbReference type="PANTHER" id="PTHR33683">
    <property type="entry name" value="1, PUTATIVE-RELATED"/>
    <property type="match status" value="1"/>
</dbReference>